<organism evidence="1 2">
    <name type="scientific">Tessaracoccus aquimaris</name>
    <dbReference type="NCBI Taxonomy" id="1332264"/>
    <lineage>
        <taxon>Bacteria</taxon>
        <taxon>Bacillati</taxon>
        <taxon>Actinomycetota</taxon>
        <taxon>Actinomycetes</taxon>
        <taxon>Propionibacteriales</taxon>
        <taxon>Propionibacteriaceae</taxon>
        <taxon>Tessaracoccus</taxon>
    </lineage>
</organism>
<dbReference type="STRING" id="1332264.BW730_09875"/>
<dbReference type="RefSeq" id="WP_077686087.1">
    <property type="nucleotide sequence ID" value="NZ_CP019606.1"/>
</dbReference>
<accession>A0A1Q2CNQ5</accession>
<protein>
    <recommendedName>
        <fullName evidence="3">ABC transporter substrate-binding protein</fullName>
    </recommendedName>
</protein>
<name>A0A1Q2CNQ5_9ACTN</name>
<dbReference type="PROSITE" id="PS51318">
    <property type="entry name" value="TAT"/>
    <property type="match status" value="1"/>
</dbReference>
<dbReference type="PANTHER" id="PTHR43649:SF12">
    <property type="entry name" value="DIACETYLCHITOBIOSE BINDING PROTEIN DASA"/>
    <property type="match status" value="1"/>
</dbReference>
<evidence type="ECO:0008006" key="3">
    <source>
        <dbReference type="Google" id="ProtNLM"/>
    </source>
</evidence>
<evidence type="ECO:0000313" key="1">
    <source>
        <dbReference type="EMBL" id="AQP47752.1"/>
    </source>
</evidence>
<dbReference type="SUPFAM" id="SSF53850">
    <property type="entry name" value="Periplasmic binding protein-like II"/>
    <property type="match status" value="1"/>
</dbReference>
<dbReference type="Proteomes" id="UP000188145">
    <property type="component" value="Chromosome"/>
</dbReference>
<sequence>MSRFTLSRRGLLGLGAAATLTTGLSACGGGSKEQQGAEGKLSFLVLGPTQELTKYLTDTAIPAFTKASGTEVEVQTSDWGSAFQKVTTGAASNSLADVLVIGGIWTAPLVDKNVLLDLTEKISSWDEKDQIYPRMLEDGAYEGKNYAMPIAADVRSGIYRKDILDAAGITSLPETWDDFKAAALAVKGADGIVAPVDFGLDKSIGLQQAFAQLFLQAGGQYWTDGKASFNSEAGTKALTYFVSLFQEGLADPNMIFSGNGPRPIVAGQAAMSLGGVAIVGNAEANNKEIAEHLVVGPGLKADAGGEARSVAWINKLAVSRGTKNPDGAWELVKYLAAAPQMSEISRLYDALPPRRDLASAEWIDERRAQILATAEQAVSQPPNPKMLALGPEVNSLLEPAIRGTVSVEDTLKAIDAKVDTL</sequence>
<gene>
    <name evidence="1" type="ORF">BW730_09875</name>
</gene>
<dbReference type="PANTHER" id="PTHR43649">
    <property type="entry name" value="ARABINOSE-BINDING PROTEIN-RELATED"/>
    <property type="match status" value="1"/>
</dbReference>
<reference evidence="2" key="1">
    <citation type="submission" date="2017-02" db="EMBL/GenBank/DDBJ databases">
        <title>Tessaracoccus aquaemaris sp. nov., isolated from the intestine of a Korean rockfish, Sebastes schlegelii, in a marine aquaculture pond.</title>
        <authorList>
            <person name="Tak E.J."/>
            <person name="Bae J.-W."/>
        </authorList>
    </citation>
    <scope>NUCLEOTIDE SEQUENCE [LARGE SCALE GENOMIC DNA]</scope>
    <source>
        <strain evidence="2">NSG39</strain>
    </source>
</reference>
<dbReference type="InterPro" id="IPR006311">
    <property type="entry name" value="TAT_signal"/>
</dbReference>
<dbReference type="InterPro" id="IPR006059">
    <property type="entry name" value="SBP"/>
</dbReference>
<dbReference type="EMBL" id="CP019606">
    <property type="protein sequence ID" value="AQP47752.1"/>
    <property type="molecule type" value="Genomic_DNA"/>
</dbReference>
<dbReference type="Pfam" id="PF01547">
    <property type="entry name" value="SBP_bac_1"/>
    <property type="match status" value="1"/>
</dbReference>
<keyword evidence="2" id="KW-1185">Reference proteome</keyword>
<dbReference type="KEGG" id="tes:BW730_09875"/>
<dbReference type="InterPro" id="IPR050490">
    <property type="entry name" value="Bact_solute-bd_prot1"/>
</dbReference>
<dbReference type="AlphaFoldDB" id="A0A1Q2CNQ5"/>
<proteinExistence type="predicted"/>
<evidence type="ECO:0000313" key="2">
    <source>
        <dbReference type="Proteomes" id="UP000188145"/>
    </source>
</evidence>
<dbReference type="OrthoDB" id="9780991at2"/>
<dbReference type="CDD" id="cd13585">
    <property type="entry name" value="PBP2_TMBP_like"/>
    <property type="match status" value="1"/>
</dbReference>
<dbReference type="PROSITE" id="PS51257">
    <property type="entry name" value="PROKAR_LIPOPROTEIN"/>
    <property type="match status" value="1"/>
</dbReference>
<dbReference type="Gene3D" id="3.40.190.10">
    <property type="entry name" value="Periplasmic binding protein-like II"/>
    <property type="match status" value="2"/>
</dbReference>